<keyword evidence="1" id="KW-1185">Reference proteome</keyword>
<accession>A0A6J2U8A4</accession>
<dbReference type="AlphaFoldDB" id="A0A6J2U8A4"/>
<reference evidence="2" key="1">
    <citation type="submission" date="2025-08" db="UniProtKB">
        <authorList>
            <consortium name="RefSeq"/>
        </authorList>
    </citation>
    <scope>IDENTIFICATION</scope>
    <source>
        <strain evidence="2">11010-0011.00</strain>
        <tissue evidence="2">Whole body</tissue>
    </source>
</reference>
<dbReference type="RefSeq" id="XP_030384569.1">
    <property type="nucleotide sequence ID" value="XM_030528709.1"/>
</dbReference>
<proteinExistence type="predicted"/>
<evidence type="ECO:0000313" key="1">
    <source>
        <dbReference type="Proteomes" id="UP000504634"/>
    </source>
</evidence>
<dbReference type="OrthoDB" id="10046704at2759"/>
<dbReference type="Proteomes" id="UP000504634">
    <property type="component" value="Unplaced"/>
</dbReference>
<evidence type="ECO:0000313" key="2">
    <source>
        <dbReference type="RefSeq" id="XP_030384569.1"/>
    </source>
</evidence>
<dbReference type="GeneID" id="115631861"/>
<name>A0A6J2U8A4_DROLE</name>
<protein>
    <submittedName>
        <fullName evidence="2">Uncharacterized protein LOC115631861 isoform X1</fullName>
    </submittedName>
</protein>
<organism evidence="1 2">
    <name type="scientific">Drosophila lebanonensis</name>
    <name type="common">Fruit fly</name>
    <name type="synonym">Scaptodrosophila lebanonensis</name>
    <dbReference type="NCBI Taxonomy" id="7225"/>
    <lineage>
        <taxon>Eukaryota</taxon>
        <taxon>Metazoa</taxon>
        <taxon>Ecdysozoa</taxon>
        <taxon>Arthropoda</taxon>
        <taxon>Hexapoda</taxon>
        <taxon>Insecta</taxon>
        <taxon>Pterygota</taxon>
        <taxon>Neoptera</taxon>
        <taxon>Endopterygota</taxon>
        <taxon>Diptera</taxon>
        <taxon>Brachycera</taxon>
        <taxon>Muscomorpha</taxon>
        <taxon>Ephydroidea</taxon>
        <taxon>Drosophilidae</taxon>
        <taxon>Scaptodrosophila</taxon>
    </lineage>
</organism>
<sequence length="105" mass="12329">MMRKSIVFDKRTPDVFYCPMRKPTSMNKLIVKSRPLHKLCEYDGNDLPSDYKSDCYDDIDESTYACKEKHRIMMRKYPPGSEKAFTGTQKNIFINLKNPVKPKTN</sequence>
<gene>
    <name evidence="2" type="primary">LOC115631861</name>
</gene>